<proteinExistence type="predicted"/>
<reference evidence="1 2" key="1">
    <citation type="submission" date="2021-01" db="EMBL/GenBank/DDBJ databases">
        <title>Genomic Encyclopedia of Type Strains, Phase IV (KMG-IV): sequencing the most valuable type-strain genomes for metagenomic binning, comparative biology and taxonomic classification.</title>
        <authorList>
            <person name="Goeker M."/>
        </authorList>
    </citation>
    <scope>NUCLEOTIDE SEQUENCE [LARGE SCALE GENOMIC DNA]</scope>
    <source>
        <strain evidence="1 2">DSM 24834</strain>
    </source>
</reference>
<organism evidence="1 2">
    <name type="scientific">Rossellomorea pakistanensis</name>
    <dbReference type="NCBI Taxonomy" id="992288"/>
    <lineage>
        <taxon>Bacteria</taxon>
        <taxon>Bacillati</taxon>
        <taxon>Bacillota</taxon>
        <taxon>Bacilli</taxon>
        <taxon>Bacillales</taxon>
        <taxon>Bacillaceae</taxon>
        <taxon>Rossellomorea</taxon>
    </lineage>
</organism>
<sequence length="88" mass="10475">MDKDLIKLINELEISLLELSEAHSSNTLVQHYIQEEKRDIEQLLNQIYFNPEEVSTLPVETLDSSYMIYSPHQNYSWKKYIKRSNSLQ</sequence>
<evidence type="ECO:0000313" key="2">
    <source>
        <dbReference type="Proteomes" id="UP001646157"/>
    </source>
</evidence>
<comment type="caution">
    <text evidence="1">The sequence shown here is derived from an EMBL/GenBank/DDBJ whole genome shotgun (WGS) entry which is preliminary data.</text>
</comment>
<name>A0ABS2NFY1_9BACI</name>
<dbReference type="RefSeq" id="WP_205173940.1">
    <property type="nucleotide sequence ID" value="NZ_JAFBDZ010000003.1"/>
</dbReference>
<dbReference type="EMBL" id="JAFBDZ010000003">
    <property type="protein sequence ID" value="MBM7586761.1"/>
    <property type="molecule type" value="Genomic_DNA"/>
</dbReference>
<dbReference type="Proteomes" id="UP001646157">
    <property type="component" value="Unassembled WGS sequence"/>
</dbReference>
<accession>A0ABS2NFY1</accession>
<keyword evidence="2" id="KW-1185">Reference proteome</keyword>
<protein>
    <submittedName>
        <fullName evidence="1">Uncharacterized protein</fullName>
    </submittedName>
</protein>
<evidence type="ECO:0000313" key="1">
    <source>
        <dbReference type="EMBL" id="MBM7586761.1"/>
    </source>
</evidence>
<gene>
    <name evidence="1" type="ORF">JOC86_003313</name>
</gene>